<keyword evidence="2" id="KW-1185">Reference proteome</keyword>
<dbReference type="RefSeq" id="WP_339966500.1">
    <property type="nucleotide sequence ID" value="NZ_JBBHJY010000003.1"/>
</dbReference>
<proteinExistence type="predicted"/>
<accession>A0ABU8S867</accession>
<evidence type="ECO:0000313" key="2">
    <source>
        <dbReference type="Proteomes" id="UP001379235"/>
    </source>
</evidence>
<gene>
    <name evidence="1" type="ORF">WG900_09065</name>
</gene>
<sequence length="449" mass="48934">MCEGFLSQAAATRVGLGYPNMPVATIVGHPGAQSVAEIRRHAAEVTAAEVIANLTVQPDEVVLPDEPGARDIVFEGSFEEVNDYFYDREWSDGLPIVPPTPEKIAEFLSYTDRNPDETLGIVLPESRAVTIWSIAVNGVMAGCRAEYMPILIALGEAMADPIYGVEHSGNTPGSETLIILNGPVIKQLGFNYTQGVLRDGFKPNTSVGRFWRLALRNIAGFRLHKTDKGCFGNTFRVVLAENEDALAGMGWPSNAEDMGFRTGDNTVTITRMTGGDVLPSVTGATPEAMMPYLADGVAKETGWEISFTVGGLTFGTLRPALVLSPILAETIAKAGWSKDDIKQYLYDHARMEAGRIETMMNVWTEFKIDSLKHQVMLGRLPKDFAESDDPKRMVPIVTQPDEFMVLVSGDPLRTNAYAFAHNGYLGFPVAKKIALPNDWEARISGSARS</sequence>
<reference evidence="1 2" key="1">
    <citation type="submission" date="2024-03" db="EMBL/GenBank/DDBJ databases">
        <authorList>
            <person name="Jo J.-H."/>
        </authorList>
    </citation>
    <scope>NUCLEOTIDE SEQUENCE [LARGE SCALE GENOMIC DNA]</scope>
    <source>
        <strain evidence="1 2">AS3R-12</strain>
    </source>
</reference>
<protein>
    <submittedName>
        <fullName evidence="1">UGSC family (Seleno)protein</fullName>
    </submittedName>
</protein>
<organism evidence="1 2">
    <name type="scientific">Novosphingobium aquae</name>
    <dbReference type="NCBI Taxonomy" id="3133435"/>
    <lineage>
        <taxon>Bacteria</taxon>
        <taxon>Pseudomonadati</taxon>
        <taxon>Pseudomonadota</taxon>
        <taxon>Alphaproteobacteria</taxon>
        <taxon>Sphingomonadales</taxon>
        <taxon>Sphingomonadaceae</taxon>
        <taxon>Novosphingobium</taxon>
    </lineage>
</organism>
<dbReference type="Proteomes" id="UP001379235">
    <property type="component" value="Unassembled WGS sequence"/>
</dbReference>
<comment type="caution">
    <text evidence="1">The sequence shown here is derived from an EMBL/GenBank/DDBJ whole genome shotgun (WGS) entry which is preliminary data.</text>
</comment>
<dbReference type="EMBL" id="JBBHJY010000003">
    <property type="protein sequence ID" value="MEJ6010072.1"/>
    <property type="molecule type" value="Genomic_DNA"/>
</dbReference>
<evidence type="ECO:0000313" key="1">
    <source>
        <dbReference type="EMBL" id="MEJ6010072.1"/>
    </source>
</evidence>
<name>A0ABU8S867_9SPHN</name>